<comment type="caution">
    <text evidence="1">The sequence shown here is derived from an EMBL/GenBank/DDBJ whole genome shotgun (WGS) entry which is preliminary data.</text>
</comment>
<evidence type="ECO:0000313" key="1">
    <source>
        <dbReference type="EMBL" id="MBU3031432.1"/>
    </source>
</evidence>
<dbReference type="RefSeq" id="WP_216034102.1">
    <property type="nucleotide sequence ID" value="NZ_JAHKNG010000031.1"/>
</dbReference>
<name>A0ABS6ANK6_9RHOB</name>
<evidence type="ECO:0000313" key="2">
    <source>
        <dbReference type="Proteomes" id="UP001166191"/>
    </source>
</evidence>
<sequence length="426" mass="45173">MSPAVQSLQAVQSRADRGAAGAQAGSLPVAAAAMPAVARTGVVQRRIGFELETGIPLAEQIGGGGGAPVSYGPLDNDNLEAPFPGGKLMVDHVPGHAQTALENYTEWNIVEFVTDPLDDRLPQATFQNLATTWVNDLQALEGYAQANHAQVQNAPNVGPPGSGLDVRIGIPPGGDGGAHWNRFAPQATMGIKLSAIGNIFANETQAGGFAGHVRHDRIAQGAQPAEATANQIMADIHAAYPKRRHRSRSGYRDMQGLMVLICNYLLTGAANAGRGGYRKNFTTMMYKSMLSSVRNSIIGKSYPASMLGNPGRRANIANFVLNRCGRAPGDEVFDGITFGTAPVYAGAWVNSVLAGGTDLVFLAMKNPWSNEIAPENIHGDRGAVMEMRDTSDFGIGAHGIAGLNDTANIVAYLTQLYQLNKQWSRR</sequence>
<gene>
    <name evidence="1" type="ORF">KNW02_15040</name>
</gene>
<dbReference type="EMBL" id="JAHKNG010000031">
    <property type="protein sequence ID" value="MBU3031432.1"/>
    <property type="molecule type" value="Genomic_DNA"/>
</dbReference>
<reference evidence="1" key="1">
    <citation type="submission" date="2021-06" db="EMBL/GenBank/DDBJ databases">
        <title>Paracoccus bacterium XHP0099 sp. nov., isolated from the surface waters of the Yellow Sea.</title>
        <authorList>
            <person name="Xue H."/>
            <person name="Zhang D."/>
        </authorList>
    </citation>
    <scope>NUCLEOTIDE SEQUENCE</scope>
    <source>
        <strain evidence="1">XHP0099</strain>
    </source>
</reference>
<protein>
    <submittedName>
        <fullName evidence="1">Uncharacterized protein</fullName>
    </submittedName>
</protein>
<dbReference type="Proteomes" id="UP001166191">
    <property type="component" value="Unassembled WGS sequence"/>
</dbReference>
<accession>A0ABS6ANK6</accession>
<proteinExistence type="predicted"/>
<keyword evidence="2" id="KW-1185">Reference proteome</keyword>
<organism evidence="1 2">
    <name type="scientific">Paracoccus marinaquae</name>
    <dbReference type="NCBI Taxonomy" id="2841926"/>
    <lineage>
        <taxon>Bacteria</taxon>
        <taxon>Pseudomonadati</taxon>
        <taxon>Pseudomonadota</taxon>
        <taxon>Alphaproteobacteria</taxon>
        <taxon>Rhodobacterales</taxon>
        <taxon>Paracoccaceae</taxon>
        <taxon>Paracoccus</taxon>
    </lineage>
</organism>